<protein>
    <submittedName>
        <fullName evidence="2">Uncharacterized protein</fullName>
    </submittedName>
</protein>
<evidence type="ECO:0000313" key="2">
    <source>
        <dbReference type="EMBL" id="MDQ9070560.1"/>
    </source>
</evidence>
<feature type="signal peptide" evidence="1">
    <location>
        <begin position="1"/>
        <end position="21"/>
    </location>
</feature>
<dbReference type="AlphaFoldDB" id="A0AAW8JDY9"/>
<dbReference type="EMBL" id="JAVIDA010000003">
    <property type="protein sequence ID" value="MDQ9070560.1"/>
    <property type="molecule type" value="Genomic_DNA"/>
</dbReference>
<evidence type="ECO:0000256" key="1">
    <source>
        <dbReference type="SAM" id="SignalP"/>
    </source>
</evidence>
<reference evidence="2" key="1">
    <citation type="submission" date="2023-08" db="EMBL/GenBank/DDBJ databases">
        <title>Emergence of clinically-relevant ST2 carbapenem-resistant Acinetobacter baumannii strains in hospital sewages in Zhejiang, East of China.</title>
        <authorList>
            <person name="Kaichao C."/>
            <person name="Zhang R."/>
        </authorList>
    </citation>
    <scope>NUCLEOTIDE SEQUENCE</scope>
    <source>
        <strain evidence="2">M-SY-60</strain>
    </source>
</reference>
<accession>A0AAW8JDY9</accession>
<sequence length="148" mass="16814">MNKSITFLLFIASLCAQNSFADYRQAYLCLASGETKNILMTTLDEKNAAIDFNPLMYYPYLKEIEISSGGGVGFGDEHTDMVMNDTYDEIVNGKITGQYQTISRNHRIVSIIYFNKRNNKTISFSTPLTAKQKAQINSKLKNTDYYCK</sequence>
<dbReference type="Proteomes" id="UP001243195">
    <property type="component" value="Unassembled WGS sequence"/>
</dbReference>
<feature type="chain" id="PRO_5043768121" evidence="1">
    <location>
        <begin position="22"/>
        <end position="148"/>
    </location>
</feature>
<gene>
    <name evidence="2" type="ORF">RFH51_03670</name>
</gene>
<comment type="caution">
    <text evidence="2">The sequence shown here is derived from an EMBL/GenBank/DDBJ whole genome shotgun (WGS) entry which is preliminary data.</text>
</comment>
<keyword evidence="1" id="KW-0732">Signal</keyword>
<name>A0AAW8JDY9_9GAMM</name>
<dbReference type="RefSeq" id="WP_308955113.1">
    <property type="nucleotide sequence ID" value="NZ_JAVICY010000003.1"/>
</dbReference>
<evidence type="ECO:0000313" key="3">
    <source>
        <dbReference type="Proteomes" id="UP001243195"/>
    </source>
</evidence>
<organism evidence="2 3">
    <name type="scientific">Acinetobacter gerneri</name>
    <dbReference type="NCBI Taxonomy" id="202952"/>
    <lineage>
        <taxon>Bacteria</taxon>
        <taxon>Pseudomonadati</taxon>
        <taxon>Pseudomonadota</taxon>
        <taxon>Gammaproteobacteria</taxon>
        <taxon>Moraxellales</taxon>
        <taxon>Moraxellaceae</taxon>
        <taxon>Acinetobacter</taxon>
    </lineage>
</organism>
<proteinExistence type="predicted"/>